<evidence type="ECO:0000256" key="2">
    <source>
        <dbReference type="ARBA" id="ARBA00006374"/>
    </source>
</evidence>
<dbReference type="InterPro" id="IPR010301">
    <property type="entry name" value="RRP1"/>
</dbReference>
<accession>A0A9Q0M7W2</accession>
<dbReference type="GO" id="GO:0030688">
    <property type="term" value="C:preribosome, small subunit precursor"/>
    <property type="evidence" value="ECO:0007669"/>
    <property type="project" value="InterPro"/>
</dbReference>
<dbReference type="Pfam" id="PF05997">
    <property type="entry name" value="Nop52"/>
    <property type="match status" value="1"/>
</dbReference>
<dbReference type="AlphaFoldDB" id="A0A9Q0M7W2"/>
<dbReference type="Proteomes" id="UP001142055">
    <property type="component" value="Chromosome 2"/>
</dbReference>
<comment type="caution">
    <text evidence="4">The sequence shown here is derived from an EMBL/GenBank/DDBJ whole genome shotgun (WGS) entry which is preliminary data.</text>
</comment>
<comment type="subcellular location">
    <subcellularLocation>
        <location evidence="1">Nucleus</location>
    </subcellularLocation>
</comment>
<comment type="similarity">
    <text evidence="2">Belongs to the RRP1 family.</text>
</comment>
<dbReference type="OMA" id="LFLHICD"/>
<evidence type="ECO:0000256" key="1">
    <source>
        <dbReference type="ARBA" id="ARBA00004123"/>
    </source>
</evidence>
<evidence type="ECO:0000256" key="3">
    <source>
        <dbReference type="ARBA" id="ARBA00023242"/>
    </source>
</evidence>
<keyword evidence="5" id="KW-1185">Reference proteome</keyword>
<proteinExistence type="inferred from homology"/>
<reference evidence="4" key="1">
    <citation type="submission" date="2022-12" db="EMBL/GenBank/DDBJ databases">
        <title>Genome assemblies of Blomia tropicalis.</title>
        <authorList>
            <person name="Cui Y."/>
        </authorList>
    </citation>
    <scope>NUCLEOTIDE SEQUENCE</scope>
    <source>
        <tissue evidence="4">Adult mites</tissue>
    </source>
</reference>
<keyword evidence="3" id="KW-0539">Nucleus</keyword>
<name>A0A9Q0M7W2_BLOTA</name>
<dbReference type="GO" id="GO:0005634">
    <property type="term" value="C:nucleus"/>
    <property type="evidence" value="ECO:0007669"/>
    <property type="project" value="UniProtKB-SubCell"/>
</dbReference>
<organism evidence="4 5">
    <name type="scientific">Blomia tropicalis</name>
    <name type="common">Mite</name>
    <dbReference type="NCBI Taxonomy" id="40697"/>
    <lineage>
        <taxon>Eukaryota</taxon>
        <taxon>Metazoa</taxon>
        <taxon>Ecdysozoa</taxon>
        <taxon>Arthropoda</taxon>
        <taxon>Chelicerata</taxon>
        <taxon>Arachnida</taxon>
        <taxon>Acari</taxon>
        <taxon>Acariformes</taxon>
        <taxon>Sarcoptiformes</taxon>
        <taxon>Astigmata</taxon>
        <taxon>Glycyphagoidea</taxon>
        <taxon>Echimyopodidae</taxon>
        <taxon>Blomia</taxon>
    </lineage>
</organism>
<dbReference type="EMBL" id="JAPWDV010000002">
    <property type="protein sequence ID" value="KAJ6221071.1"/>
    <property type="molecule type" value="Genomic_DNA"/>
</dbReference>
<sequence>MIEEMAKHKDGSFLLSGFKSMTEVWSGIDAFRIDKYMYLVRHLLHNVLYQQIDALQDGEPLFDGNLFLKSQSPKVGVIDYIVNITSKSVGLFLHICDIFLDETVKCKNIDLDTKWETYFQLIIPFARILSTIQDDRLRNTIEKNIFDRLLNELLLNESIEIQTETLNKFAESITKIASQTESGKNRNCLYSIAEKYRSKNSMLKNRSKASIKRRIVGINPKTKKPKYELTTSVPFVRSLVPLPLL</sequence>
<protein>
    <submittedName>
        <fullName evidence="4">Uncharacterized protein</fullName>
    </submittedName>
</protein>
<dbReference type="GO" id="GO:0006364">
    <property type="term" value="P:rRNA processing"/>
    <property type="evidence" value="ECO:0007669"/>
    <property type="project" value="InterPro"/>
</dbReference>
<evidence type="ECO:0000313" key="4">
    <source>
        <dbReference type="EMBL" id="KAJ6221071.1"/>
    </source>
</evidence>
<gene>
    <name evidence="4" type="ORF">RDWZM_006883</name>
</gene>
<evidence type="ECO:0000313" key="5">
    <source>
        <dbReference type="Proteomes" id="UP001142055"/>
    </source>
</evidence>